<keyword evidence="2" id="KW-0203">Cytokinin biosynthesis</keyword>
<comment type="similarity">
    <text evidence="1 2">Belongs to the LOG family.</text>
</comment>
<evidence type="ECO:0000256" key="3">
    <source>
        <dbReference type="SAM" id="MobiDB-lite"/>
    </source>
</evidence>
<dbReference type="InterPro" id="IPR031100">
    <property type="entry name" value="LOG_fam"/>
</dbReference>
<gene>
    <name evidence="4" type="ORF">QFZ49_006339</name>
</gene>
<dbReference type="Gene3D" id="3.40.366.10">
    <property type="entry name" value="Malonyl-Coenzyme A Acyl Carrier Protein, domain 2"/>
    <property type="match status" value="1"/>
</dbReference>
<feature type="compositionally biased region" description="Polar residues" evidence="3">
    <location>
        <begin position="221"/>
        <end position="241"/>
    </location>
</feature>
<dbReference type="Gene3D" id="3.40.50.450">
    <property type="match status" value="1"/>
</dbReference>
<evidence type="ECO:0000313" key="5">
    <source>
        <dbReference type="Proteomes" id="UP001223072"/>
    </source>
</evidence>
<evidence type="ECO:0000256" key="2">
    <source>
        <dbReference type="RuleBase" id="RU363015"/>
    </source>
</evidence>
<accession>A0ABU0RWK9</accession>
<organism evidence="4 5">
    <name type="scientific">Streptomyces turgidiscabies</name>
    <dbReference type="NCBI Taxonomy" id="85558"/>
    <lineage>
        <taxon>Bacteria</taxon>
        <taxon>Bacillati</taxon>
        <taxon>Actinomycetota</taxon>
        <taxon>Actinomycetes</taxon>
        <taxon>Kitasatosporales</taxon>
        <taxon>Streptomycetaceae</taxon>
        <taxon>Streptomyces</taxon>
    </lineage>
</organism>
<dbReference type="SUPFAM" id="SSF102405">
    <property type="entry name" value="MCP/YpsA-like"/>
    <property type="match status" value="1"/>
</dbReference>
<keyword evidence="5" id="KW-1185">Reference proteome</keyword>
<comment type="catalytic activity">
    <reaction evidence="2">
        <text>9-ribosyl-trans-zeatin 5'-phosphate + H2O = trans-zeatin + D-ribose 5-phosphate</text>
        <dbReference type="Rhea" id="RHEA:48564"/>
        <dbReference type="ChEBI" id="CHEBI:15377"/>
        <dbReference type="ChEBI" id="CHEBI:16522"/>
        <dbReference type="ChEBI" id="CHEBI:78346"/>
        <dbReference type="ChEBI" id="CHEBI:87947"/>
        <dbReference type="EC" id="3.2.2.n1"/>
    </reaction>
</comment>
<dbReference type="Pfam" id="PF03641">
    <property type="entry name" value="Lysine_decarbox"/>
    <property type="match status" value="1"/>
</dbReference>
<dbReference type="EMBL" id="JAUSZS010000008">
    <property type="protein sequence ID" value="MDQ0936364.1"/>
    <property type="molecule type" value="Genomic_DNA"/>
</dbReference>
<reference evidence="4 5" key="1">
    <citation type="submission" date="2023-07" db="EMBL/GenBank/DDBJ databases">
        <title>Comparative genomics of wheat-associated soil bacteria to identify genetic determinants of phenazine resistance.</title>
        <authorList>
            <person name="Mouncey N."/>
        </authorList>
    </citation>
    <scope>NUCLEOTIDE SEQUENCE [LARGE SCALE GENOMIC DNA]</scope>
    <source>
        <strain evidence="4 5">W2I16</strain>
    </source>
</reference>
<comment type="caution">
    <text evidence="4">The sequence shown here is derived from an EMBL/GenBank/DDBJ whole genome shotgun (WGS) entry which is preliminary data.</text>
</comment>
<comment type="catalytic activity">
    <reaction evidence="2">
        <text>N(6)-(dimethylallyl)adenosine 5'-phosphate + H2O = N(6)-dimethylallyladenine + D-ribose 5-phosphate</text>
        <dbReference type="Rhea" id="RHEA:48560"/>
        <dbReference type="ChEBI" id="CHEBI:15377"/>
        <dbReference type="ChEBI" id="CHEBI:17660"/>
        <dbReference type="ChEBI" id="CHEBI:57526"/>
        <dbReference type="ChEBI" id="CHEBI:78346"/>
        <dbReference type="EC" id="3.2.2.n1"/>
    </reaction>
</comment>
<keyword evidence="2" id="KW-0378">Hydrolase</keyword>
<name>A0ABU0RWK9_9ACTN</name>
<dbReference type="InterPro" id="IPR005269">
    <property type="entry name" value="LOG"/>
</dbReference>
<evidence type="ECO:0000256" key="1">
    <source>
        <dbReference type="ARBA" id="ARBA00006763"/>
    </source>
</evidence>
<dbReference type="InterPro" id="IPR001227">
    <property type="entry name" value="Ac_transferase_dom_sf"/>
</dbReference>
<dbReference type="PANTHER" id="PTHR31223">
    <property type="entry name" value="LOG FAMILY PROTEIN YJL055W"/>
    <property type="match status" value="1"/>
</dbReference>
<feature type="region of interest" description="Disordered" evidence="3">
    <location>
        <begin position="216"/>
        <end position="241"/>
    </location>
</feature>
<sequence>MNAVTVFCGASPGNRPGHQETAAALGGALAEAGLRLVYGGARTGLMGALADAALDGGGKVTGVVPRRMLPYEIAHTGLSELEVVADIHRRKARMAELGDAFVALPGGLGTAEELLEVLSWAQLHIHRKPCLLLDPSGFYRPLLVEAAPERSTARVRTPTRGRTAFLFSGGGSQQPGMGRGLHGAFPVFAAAPEEVCAGLDPCLDVPLMDVMLPRPARSRPRCSTGSRSACRLSSPSRSRSTGCWRAGVCAPTCCSGTRPGCLPPPMPPGCSPWRTPAMR</sequence>
<evidence type="ECO:0000313" key="4">
    <source>
        <dbReference type="EMBL" id="MDQ0936364.1"/>
    </source>
</evidence>
<dbReference type="EC" id="3.2.2.n1" evidence="2"/>
<dbReference type="PANTHER" id="PTHR31223:SF70">
    <property type="entry name" value="LOG FAMILY PROTEIN YJL055W"/>
    <property type="match status" value="1"/>
</dbReference>
<dbReference type="Proteomes" id="UP001223072">
    <property type="component" value="Unassembled WGS sequence"/>
</dbReference>
<dbReference type="SUPFAM" id="SSF52151">
    <property type="entry name" value="FabD/lysophospholipase-like"/>
    <property type="match status" value="1"/>
</dbReference>
<dbReference type="NCBIfam" id="TIGR00730">
    <property type="entry name" value="Rossman fold protein, TIGR00730 family"/>
    <property type="match status" value="1"/>
</dbReference>
<proteinExistence type="inferred from homology"/>
<dbReference type="InterPro" id="IPR016035">
    <property type="entry name" value="Acyl_Trfase/lysoPLipase"/>
</dbReference>
<protein>
    <recommendedName>
        <fullName evidence="2">Cytokinin riboside 5'-monophosphate phosphoribohydrolase</fullName>
        <ecNumber evidence="2">3.2.2.n1</ecNumber>
    </recommendedName>
</protein>